<sequence length="30" mass="3475">MQILDTYLSKAFANNDTNIPWDSLKYLIGE</sequence>
<dbReference type="AlphaFoldDB" id="A0A821VKB6"/>
<keyword evidence="2" id="KW-1185">Reference proteome</keyword>
<organism evidence="1 2">
    <name type="scientific">Rotaria socialis</name>
    <dbReference type="NCBI Taxonomy" id="392032"/>
    <lineage>
        <taxon>Eukaryota</taxon>
        <taxon>Metazoa</taxon>
        <taxon>Spiralia</taxon>
        <taxon>Gnathifera</taxon>
        <taxon>Rotifera</taxon>
        <taxon>Eurotatoria</taxon>
        <taxon>Bdelloidea</taxon>
        <taxon>Philodinida</taxon>
        <taxon>Philodinidae</taxon>
        <taxon>Rotaria</taxon>
    </lineage>
</organism>
<name>A0A821VKB6_9BILA</name>
<reference evidence="1" key="1">
    <citation type="submission" date="2021-02" db="EMBL/GenBank/DDBJ databases">
        <authorList>
            <person name="Nowell W R."/>
        </authorList>
    </citation>
    <scope>NUCLEOTIDE SEQUENCE</scope>
</reference>
<comment type="caution">
    <text evidence="1">The sequence shown here is derived from an EMBL/GenBank/DDBJ whole genome shotgun (WGS) entry which is preliminary data.</text>
</comment>
<dbReference type="Proteomes" id="UP000663873">
    <property type="component" value="Unassembled WGS sequence"/>
</dbReference>
<evidence type="ECO:0000313" key="1">
    <source>
        <dbReference type="EMBL" id="CAF4908530.1"/>
    </source>
</evidence>
<dbReference type="EMBL" id="CAJOBP010079082">
    <property type="protein sequence ID" value="CAF4908530.1"/>
    <property type="molecule type" value="Genomic_DNA"/>
</dbReference>
<accession>A0A821VKB6</accession>
<gene>
    <name evidence="1" type="ORF">UJA718_LOCUS45857</name>
</gene>
<evidence type="ECO:0000313" key="2">
    <source>
        <dbReference type="Proteomes" id="UP000663873"/>
    </source>
</evidence>
<protein>
    <submittedName>
        <fullName evidence="1">Uncharacterized protein</fullName>
    </submittedName>
</protein>
<proteinExistence type="predicted"/>
<feature type="non-terminal residue" evidence="1">
    <location>
        <position position="30"/>
    </location>
</feature>